<comment type="caution">
    <text evidence="4">The sequence shown here is derived from an EMBL/GenBank/DDBJ whole genome shotgun (WGS) entry which is preliminary data.</text>
</comment>
<dbReference type="EMBL" id="MSAE01000005">
    <property type="protein sequence ID" value="PUX16956.1"/>
    <property type="molecule type" value="Genomic_DNA"/>
</dbReference>
<feature type="transmembrane region" description="Helical" evidence="2">
    <location>
        <begin position="6"/>
        <end position="29"/>
    </location>
</feature>
<feature type="transmembrane region" description="Helical" evidence="2">
    <location>
        <begin position="78"/>
        <end position="98"/>
    </location>
</feature>
<organism evidence="4 5">
    <name type="scientific">Cronobacter muytjensii</name>
    <dbReference type="NCBI Taxonomy" id="413501"/>
    <lineage>
        <taxon>Bacteria</taxon>
        <taxon>Pseudomonadati</taxon>
        <taxon>Pseudomonadota</taxon>
        <taxon>Gammaproteobacteria</taxon>
        <taxon>Enterobacterales</taxon>
        <taxon>Enterobacteriaceae</taxon>
        <taxon>Cronobacter</taxon>
    </lineage>
</organism>
<feature type="region of interest" description="Disordered" evidence="1">
    <location>
        <begin position="120"/>
        <end position="139"/>
    </location>
</feature>
<evidence type="ECO:0000313" key="6">
    <source>
        <dbReference type="Proteomes" id="UP000469927"/>
    </source>
</evidence>
<evidence type="ECO:0000313" key="5">
    <source>
        <dbReference type="Proteomes" id="UP000244378"/>
    </source>
</evidence>
<reference evidence="4 5" key="1">
    <citation type="submission" date="2016-12" db="EMBL/GenBank/DDBJ databases">
        <title>Analysis of the Molecular Diversity Among Cronobacter Species Isolated from Filth Flies Using a Pan Genomic DNA Microarray.</title>
        <authorList>
            <person name="Pava-Ripoll M."/>
            <person name="Tall B."/>
            <person name="Farber J."/>
            <person name="Fanning S."/>
            <person name="Lehner A."/>
            <person name="Stephan R."/>
            <person name="Pagotto F."/>
            <person name="Iverson C."/>
            <person name="Ziobro G."/>
            <person name="Miller A."/>
            <person name="Pearson R."/>
            <person name="Yan Q."/>
            <person name="Kim M."/>
            <person name="Jeong S."/>
            <person name="Park J."/>
            <person name="Jun S."/>
            <person name="Choi H."/>
            <person name="Chung T."/>
            <person name="Yoo Y."/>
            <person name="Park E."/>
            <person name="Hwang S."/>
            <person name="Lee B."/>
            <person name="Sathyamoorthy V."/>
            <person name="Carter L."/>
            <person name="Mammel M."/>
            <person name="Jackson S."/>
            <person name="Kothary M."/>
            <person name="Patel I."/>
            <person name="Grim C."/>
            <person name="Gopinath G."/>
            <person name="Gangiredla J."/>
            <person name="Chase H."/>
        </authorList>
    </citation>
    <scope>NUCLEOTIDE SEQUENCE [LARGE SCALE GENOMIC DNA]</scope>
    <source>
        <strain evidence="4 5">MOD1-Md1s</strain>
    </source>
</reference>
<evidence type="ECO:0000313" key="3">
    <source>
        <dbReference type="EMBL" id="KAB0884610.1"/>
    </source>
</evidence>
<dbReference type="RefSeq" id="WP_038865274.1">
    <property type="nucleotide sequence ID" value="NZ_JADKNN010000018.1"/>
</dbReference>
<keyword evidence="2" id="KW-0472">Membrane</keyword>
<feature type="transmembrane region" description="Helical" evidence="2">
    <location>
        <begin position="41"/>
        <end position="66"/>
    </location>
</feature>
<keyword evidence="2" id="KW-1133">Transmembrane helix</keyword>
<protein>
    <submittedName>
        <fullName evidence="4">Uncharacterized protein</fullName>
    </submittedName>
</protein>
<name>A0A2T7AX73_9ENTR</name>
<dbReference type="Proteomes" id="UP000469927">
    <property type="component" value="Unassembled WGS sequence"/>
</dbReference>
<gene>
    <name evidence="4" type="ORF">AUN14_04870</name>
    <name evidence="3" type="ORF">FZI19_04910</name>
</gene>
<proteinExistence type="predicted"/>
<evidence type="ECO:0000256" key="2">
    <source>
        <dbReference type="SAM" id="Phobius"/>
    </source>
</evidence>
<evidence type="ECO:0000313" key="4">
    <source>
        <dbReference type="EMBL" id="PUX16956.1"/>
    </source>
</evidence>
<dbReference type="GeneID" id="92214499"/>
<dbReference type="AlphaFoldDB" id="A0A2T7AX73"/>
<accession>A0A2T7AX73</accession>
<sequence length="139" mass="15120">MADQNIHELLSQCLAALAGLFGGLSVSFFWQPKKLHQHGRLAAGIIIGAISVTTTFTLGGFISHWLGMNFRDSDIAMGIGYFVGALSVGMIAWLANFFNRREGHDILQVAGELKRVARGVAKRAPARKRSPRRPKSGES</sequence>
<evidence type="ECO:0000256" key="1">
    <source>
        <dbReference type="SAM" id="MobiDB-lite"/>
    </source>
</evidence>
<dbReference type="Proteomes" id="UP000244378">
    <property type="component" value="Unassembled WGS sequence"/>
</dbReference>
<reference evidence="3 6" key="2">
    <citation type="submission" date="2019-08" db="EMBL/GenBank/DDBJ databases">
        <title>Prevalence, distribution, and phylogeny of type two toxin-antitoxin genes possessed by Cronobacter species where C. sakazakii homologs follow sequence type lineages.</title>
        <authorList>
            <person name="Finkelstein S."/>
            <person name="Negrete F."/>
            <person name="Jang H."/>
            <person name="Gopinath G.R."/>
            <person name="Tall B.D."/>
        </authorList>
    </citation>
    <scope>NUCLEOTIDE SEQUENCE [LARGE SCALE GENOMIC DNA]</scope>
    <source>
        <strain evidence="3 6">MOD1_GK1257</strain>
    </source>
</reference>
<keyword evidence="2" id="KW-0812">Transmembrane</keyword>
<keyword evidence="6" id="KW-1185">Reference proteome</keyword>
<dbReference type="OrthoDB" id="6614952at2"/>
<dbReference type="EMBL" id="WAGD01000011">
    <property type="protein sequence ID" value="KAB0884610.1"/>
    <property type="molecule type" value="Genomic_DNA"/>
</dbReference>